<dbReference type="InterPro" id="IPR007450">
    <property type="entry name" value="BamE_dom"/>
</dbReference>
<evidence type="ECO:0000313" key="3">
    <source>
        <dbReference type="EMBL" id="QGO07285.1"/>
    </source>
</evidence>
<dbReference type="InterPro" id="IPR037873">
    <property type="entry name" value="BamE-like"/>
</dbReference>
<organism evidence="3 4">
    <name type="scientific">Piscirickettsia salmonis</name>
    <dbReference type="NCBI Taxonomy" id="1238"/>
    <lineage>
        <taxon>Bacteria</taxon>
        <taxon>Pseudomonadati</taxon>
        <taxon>Pseudomonadota</taxon>
        <taxon>Gammaproteobacteria</taxon>
        <taxon>Thiotrichales</taxon>
        <taxon>Piscirickettsiaceae</taxon>
        <taxon>Piscirickettsia</taxon>
    </lineage>
</organism>
<dbReference type="HAMAP" id="MF_00925">
    <property type="entry name" value="OM_assembly_BamE"/>
    <property type="match status" value="1"/>
</dbReference>
<comment type="subunit">
    <text evidence="1">Part of the Bam complex.</text>
</comment>
<keyword evidence="1" id="KW-0472">Membrane</keyword>
<dbReference type="GO" id="GO:0030674">
    <property type="term" value="F:protein-macromolecule adaptor activity"/>
    <property type="evidence" value="ECO:0007669"/>
    <property type="project" value="TreeGrafter"/>
</dbReference>
<protein>
    <recommendedName>
        <fullName evidence="1">Outer membrane protein assembly factor BamE</fullName>
    </recommendedName>
</protein>
<keyword evidence="1" id="KW-0732">Signal</keyword>
<evidence type="ECO:0000313" key="4">
    <source>
        <dbReference type="Proteomes" id="UP000422232"/>
    </source>
</evidence>
<dbReference type="AlphaFoldDB" id="A0A9Q6PTJ2"/>
<dbReference type="Pfam" id="PF04355">
    <property type="entry name" value="BamE"/>
    <property type="match status" value="1"/>
</dbReference>
<sequence length="113" mass="12549">MQIKNISKYAALAAAITLLCACSNFPWQAQVKQGHLISGEQLKQLKVGMTQTQVNYLLGAPDIKDPFHKGRWDYVYTSSYPTAPAKRLTLLFTGSRLTQIYGTYAGLTPKPLK</sequence>
<keyword evidence="1" id="KW-0998">Cell outer membrane</keyword>
<gene>
    <name evidence="1 3" type="primary">bamE</name>
    <name evidence="3" type="ORF">Psal009_03228</name>
</gene>
<keyword evidence="1" id="KW-0449">Lipoprotein</keyword>
<dbReference type="Proteomes" id="UP000422232">
    <property type="component" value="Chromosome"/>
</dbReference>
<name>A0A9Q6PTJ2_PISSA</name>
<dbReference type="PROSITE" id="PS51257">
    <property type="entry name" value="PROKAR_LIPOPROTEIN"/>
    <property type="match status" value="1"/>
</dbReference>
<dbReference type="InterPro" id="IPR026592">
    <property type="entry name" value="BamE"/>
</dbReference>
<comment type="function">
    <text evidence="1">Part of the outer membrane protein assembly complex, which is involved in assembly and insertion of beta-barrel proteins into the outer membrane.</text>
</comment>
<keyword evidence="4" id="KW-1185">Reference proteome</keyword>
<keyword evidence="1" id="KW-0564">Palmitate</keyword>
<feature type="domain" description="Outer membrane protein assembly factor BamE" evidence="2">
    <location>
        <begin position="34"/>
        <end position="100"/>
    </location>
</feature>
<comment type="subcellular location">
    <subcellularLocation>
        <location evidence="1">Cell outer membrane</location>
        <topology evidence="1">Lipid-anchor</topology>
    </subcellularLocation>
</comment>
<evidence type="ECO:0000256" key="1">
    <source>
        <dbReference type="HAMAP-Rule" id="MF_00925"/>
    </source>
</evidence>
<dbReference type="PANTHER" id="PTHR37482:SF1">
    <property type="entry name" value="OUTER MEMBRANE PROTEIN ASSEMBLY FACTOR BAME"/>
    <property type="match status" value="1"/>
</dbReference>
<dbReference type="PANTHER" id="PTHR37482">
    <property type="entry name" value="OUTER MEMBRANE PROTEIN ASSEMBLY FACTOR BAME"/>
    <property type="match status" value="1"/>
</dbReference>
<dbReference type="Gene3D" id="3.30.1450.10">
    <property type="match status" value="1"/>
</dbReference>
<accession>A0A9Q6PTJ2</accession>
<proteinExistence type="inferred from homology"/>
<dbReference type="GO" id="GO:0043165">
    <property type="term" value="P:Gram-negative-bacterium-type cell outer membrane assembly"/>
    <property type="evidence" value="ECO:0007669"/>
    <property type="project" value="UniProtKB-UniRule"/>
</dbReference>
<comment type="similarity">
    <text evidence="1">Belongs to the BamE family.</text>
</comment>
<dbReference type="GO" id="GO:0051205">
    <property type="term" value="P:protein insertion into membrane"/>
    <property type="evidence" value="ECO:0007669"/>
    <property type="project" value="UniProtKB-UniRule"/>
</dbReference>
<reference evidence="3 4" key="1">
    <citation type="submission" date="2019-04" db="EMBL/GenBank/DDBJ databases">
        <title>Complete genome sequencing of Piscirickettsia salmonis strain Psal-009.</title>
        <authorList>
            <person name="Schober I."/>
            <person name="Bunk B."/>
            <person name="Sproer C."/>
            <person name="Carril G.P."/>
            <person name="Riedel T."/>
            <person name="Flores-Herrera P.A."/>
            <person name="Nourdin-Galindo G."/>
            <person name="Marshall S.H."/>
            <person name="Overmann J."/>
        </authorList>
    </citation>
    <scope>NUCLEOTIDE SEQUENCE [LARGE SCALE GENOMIC DNA]</scope>
    <source>
        <strain evidence="3 4">Psal-009</strain>
    </source>
</reference>
<evidence type="ECO:0000259" key="2">
    <source>
        <dbReference type="Pfam" id="PF04355"/>
    </source>
</evidence>
<dbReference type="GO" id="GO:1990063">
    <property type="term" value="C:Bam protein complex"/>
    <property type="evidence" value="ECO:0007669"/>
    <property type="project" value="TreeGrafter"/>
</dbReference>
<dbReference type="EMBL" id="CP038908">
    <property type="protein sequence ID" value="QGO07285.1"/>
    <property type="molecule type" value="Genomic_DNA"/>
</dbReference>